<dbReference type="PANTHER" id="PTHR30614:SF35">
    <property type="entry name" value="ABC TRANSPORTER PERMEASE PROTEIN"/>
    <property type="match status" value="1"/>
</dbReference>
<evidence type="ECO:0000256" key="8">
    <source>
        <dbReference type="RuleBase" id="RU363032"/>
    </source>
</evidence>
<evidence type="ECO:0000313" key="11">
    <source>
        <dbReference type="Proteomes" id="UP000004386"/>
    </source>
</evidence>
<evidence type="ECO:0000256" key="5">
    <source>
        <dbReference type="ARBA" id="ARBA00022692"/>
    </source>
</evidence>
<evidence type="ECO:0000256" key="3">
    <source>
        <dbReference type="ARBA" id="ARBA00022448"/>
    </source>
</evidence>
<dbReference type="InterPro" id="IPR000515">
    <property type="entry name" value="MetI-like"/>
</dbReference>
<keyword evidence="3 8" id="KW-0813">Transport</keyword>
<dbReference type="PANTHER" id="PTHR30614">
    <property type="entry name" value="MEMBRANE COMPONENT OF AMINO ACID ABC TRANSPORTER"/>
    <property type="match status" value="1"/>
</dbReference>
<protein>
    <submittedName>
        <fullName evidence="10">Amino acid ABC transporter, permease protein, 3-TM region, His/Glu/Gln/Arg/opine family</fullName>
    </submittedName>
</protein>
<dbReference type="Gene3D" id="1.10.3720.10">
    <property type="entry name" value="MetI-like"/>
    <property type="match status" value="1"/>
</dbReference>
<dbReference type="GO" id="GO:0022857">
    <property type="term" value="F:transmembrane transporter activity"/>
    <property type="evidence" value="ECO:0007669"/>
    <property type="project" value="InterPro"/>
</dbReference>
<feature type="transmembrane region" description="Helical" evidence="8">
    <location>
        <begin position="28"/>
        <end position="46"/>
    </location>
</feature>
<evidence type="ECO:0000256" key="6">
    <source>
        <dbReference type="ARBA" id="ARBA00022989"/>
    </source>
</evidence>
<evidence type="ECO:0000256" key="2">
    <source>
        <dbReference type="ARBA" id="ARBA00010072"/>
    </source>
</evidence>
<feature type="transmembrane region" description="Helical" evidence="8">
    <location>
        <begin position="191"/>
        <end position="213"/>
    </location>
</feature>
<evidence type="ECO:0000256" key="1">
    <source>
        <dbReference type="ARBA" id="ARBA00004429"/>
    </source>
</evidence>
<organism evidence="10 11">
    <name type="scientific">Brucella intermedia LMG 3301</name>
    <dbReference type="NCBI Taxonomy" id="641118"/>
    <lineage>
        <taxon>Bacteria</taxon>
        <taxon>Pseudomonadati</taxon>
        <taxon>Pseudomonadota</taxon>
        <taxon>Alphaproteobacteria</taxon>
        <taxon>Hyphomicrobiales</taxon>
        <taxon>Brucellaceae</taxon>
        <taxon>Brucella/Ochrobactrum group</taxon>
        <taxon>Brucella</taxon>
    </lineage>
</organism>
<dbReference type="InterPro" id="IPR043429">
    <property type="entry name" value="ArtM/GltK/GlnP/TcyL/YhdX-like"/>
</dbReference>
<evidence type="ECO:0000313" key="10">
    <source>
        <dbReference type="EMBL" id="EEQ94257.1"/>
    </source>
</evidence>
<proteinExistence type="inferred from homology"/>
<dbReference type="InterPro" id="IPR035906">
    <property type="entry name" value="MetI-like_sf"/>
</dbReference>
<dbReference type="HOGENOM" id="CLU_019602_1_0_5"/>
<keyword evidence="5 8" id="KW-0812">Transmembrane</keyword>
<dbReference type="Proteomes" id="UP000004386">
    <property type="component" value="Unassembled WGS sequence"/>
</dbReference>
<dbReference type="CDD" id="cd06261">
    <property type="entry name" value="TM_PBP2"/>
    <property type="match status" value="1"/>
</dbReference>
<sequence length="223" mass="24619">MMQYTFDMGPVLAAWPALLNGAIQTLKISSISMVLGLALGIVFMLMRMSSVRVISLTAFGYIELIRNTPFLVQLFFIFFGMPSLGVTLSAEQAAILAMTLNCAAYAAEIVRGGVESIKAGQIEAGKALGLHTFDIYRFIIFRPAIRAVYPALCSQFILMMLNSSLVASISAEELTYVGQMIDSETFRSFEIYFVLGVIYLALSQFFSIVLQIIGRTYFSYPSK</sequence>
<feature type="domain" description="ABC transmembrane type-1" evidence="9">
    <location>
        <begin position="22"/>
        <end position="210"/>
    </location>
</feature>
<feature type="transmembrane region" description="Helical" evidence="8">
    <location>
        <begin position="58"/>
        <end position="81"/>
    </location>
</feature>
<dbReference type="SUPFAM" id="SSF161098">
    <property type="entry name" value="MetI-like"/>
    <property type="match status" value="1"/>
</dbReference>
<dbReference type="PROSITE" id="PS50928">
    <property type="entry name" value="ABC_TM1"/>
    <property type="match status" value="1"/>
</dbReference>
<dbReference type="InterPro" id="IPR010065">
    <property type="entry name" value="AA_ABC_transptr_permease_3TM"/>
</dbReference>
<evidence type="ECO:0000256" key="7">
    <source>
        <dbReference type="ARBA" id="ARBA00023136"/>
    </source>
</evidence>
<evidence type="ECO:0000259" key="9">
    <source>
        <dbReference type="PROSITE" id="PS50928"/>
    </source>
</evidence>
<gene>
    <name evidence="10" type="ORF">OINT_2001481</name>
</gene>
<comment type="similarity">
    <text evidence="2">Belongs to the binding-protein-dependent transport system permease family. HisMQ subfamily.</text>
</comment>
<keyword evidence="4" id="KW-1003">Cell membrane</keyword>
<accession>C4WPR4</accession>
<dbReference type="GO" id="GO:0043190">
    <property type="term" value="C:ATP-binding cassette (ABC) transporter complex"/>
    <property type="evidence" value="ECO:0007669"/>
    <property type="project" value="InterPro"/>
</dbReference>
<dbReference type="EMBL" id="ACQA01000002">
    <property type="protein sequence ID" value="EEQ94257.1"/>
    <property type="molecule type" value="Genomic_DNA"/>
</dbReference>
<dbReference type="AlphaFoldDB" id="C4WPR4"/>
<keyword evidence="7 8" id="KW-0472">Membrane</keyword>
<reference evidence="10 11" key="1">
    <citation type="submission" date="2009-05" db="EMBL/GenBank/DDBJ databases">
        <authorList>
            <person name="Setubal J.C."/>
            <person name="Boyle S."/>
            <person name="Crasta O.R."/>
            <person name="Gillespie J.J."/>
            <person name="Kenyon R.W."/>
            <person name="Lu J."/>
            <person name="Mane S."/>
            <person name="Nagrani S."/>
            <person name="Shallom J.M."/>
            <person name="Shallom S."/>
            <person name="Shukla M."/>
            <person name="Snyder E.E."/>
            <person name="Sobral B.W."/>
            <person name="Wattam A.R."/>
            <person name="Will R."/>
            <person name="Williams K."/>
            <person name="Yoo H."/>
            <person name="Munk C."/>
            <person name="Tapia R."/>
            <person name="Green L."/>
            <person name="Rogers Y."/>
            <person name="Detter J.C."/>
            <person name="Bruce D."/>
            <person name="Brettin T.S."/>
            <person name="Tsolis R."/>
        </authorList>
    </citation>
    <scope>NUCLEOTIDE SEQUENCE [LARGE SCALE GENOMIC DNA]</scope>
    <source>
        <strain evidence="10 11">LMG 3301</strain>
    </source>
</reference>
<name>C4WPR4_9HYPH</name>
<evidence type="ECO:0000256" key="4">
    <source>
        <dbReference type="ARBA" id="ARBA00022475"/>
    </source>
</evidence>
<dbReference type="NCBIfam" id="TIGR01726">
    <property type="entry name" value="HEQRo_perm_3TM"/>
    <property type="match status" value="1"/>
</dbReference>
<keyword evidence="6 8" id="KW-1133">Transmembrane helix</keyword>
<comment type="subcellular location">
    <subcellularLocation>
        <location evidence="1">Cell inner membrane</location>
        <topology evidence="1">Multi-pass membrane protein</topology>
    </subcellularLocation>
    <subcellularLocation>
        <location evidence="8">Cell membrane</location>
        <topology evidence="8">Multi-pass membrane protein</topology>
    </subcellularLocation>
</comment>
<dbReference type="Pfam" id="PF00528">
    <property type="entry name" value="BPD_transp_1"/>
    <property type="match status" value="1"/>
</dbReference>
<comment type="caution">
    <text evidence="10">The sequence shown here is derived from an EMBL/GenBank/DDBJ whole genome shotgun (WGS) entry which is preliminary data.</text>
</comment>
<dbReference type="GO" id="GO:0006865">
    <property type="term" value="P:amino acid transport"/>
    <property type="evidence" value="ECO:0007669"/>
    <property type="project" value="TreeGrafter"/>
</dbReference>